<evidence type="ECO:0000256" key="1">
    <source>
        <dbReference type="SAM" id="MobiDB-lite"/>
    </source>
</evidence>
<protein>
    <submittedName>
        <fullName evidence="2">Uncharacterized protein</fullName>
    </submittedName>
</protein>
<accession>A0A3P7YT59</accession>
<feature type="region of interest" description="Disordered" evidence="1">
    <location>
        <begin position="1"/>
        <end position="39"/>
    </location>
</feature>
<dbReference type="EMBL" id="UZAH01027345">
    <property type="protein sequence ID" value="VDO90821.1"/>
    <property type="molecule type" value="Genomic_DNA"/>
</dbReference>
<gene>
    <name evidence="2" type="ORF">HPBE_LOCUS12069</name>
</gene>
<reference evidence="2" key="1">
    <citation type="submission" date="2018-11" db="EMBL/GenBank/DDBJ databases">
        <authorList>
            <consortium name="Pathogen Informatics"/>
        </authorList>
    </citation>
    <scope>NUCLEOTIDE SEQUENCE [LARGE SCALE GENOMIC DNA]</scope>
</reference>
<organism evidence="2">
    <name type="scientific">Heligmosomoides polygyrus</name>
    <name type="common">Parasitic roundworm</name>
    <dbReference type="NCBI Taxonomy" id="6339"/>
    <lineage>
        <taxon>Eukaryota</taxon>
        <taxon>Metazoa</taxon>
        <taxon>Ecdysozoa</taxon>
        <taxon>Nematoda</taxon>
        <taxon>Chromadorea</taxon>
        <taxon>Rhabditida</taxon>
        <taxon>Rhabditina</taxon>
        <taxon>Rhabditomorpha</taxon>
        <taxon>Strongyloidea</taxon>
        <taxon>Heligmosomidae</taxon>
        <taxon>Heligmosomoides</taxon>
    </lineage>
</organism>
<name>A0A3P7YT59_HELPZ</name>
<proteinExistence type="predicted"/>
<dbReference type="AlphaFoldDB" id="A0A3P7YT59"/>
<evidence type="ECO:0000313" key="2">
    <source>
        <dbReference type="EMBL" id="VDO90821.1"/>
    </source>
</evidence>
<sequence>MQMSTNVRQDLEGVPQTSSNVRCDSEDVPPKSNLRRNID</sequence>